<sequence length="202" mass="22248">MLSTLRERAQPFFADAAPAHDWHHVERVDRLATRLADDHTETVDRDVLHASVYCHDVGREREARGDVDDHAVWAAEQVPDLLADLADGATVERVVHCVRAHRYSASVEPETVEAELLCDADNLDAMGAVGIGRTFAHGGALGEPMHGSDDPRSGGQLAHLRGKISSLRDRMYTDPGRELAAERHAVVEEFVEQFEAELSGDR</sequence>
<dbReference type="Pfam" id="PF01966">
    <property type="entry name" value="HD"/>
    <property type="match status" value="1"/>
</dbReference>
<gene>
    <name evidence="2" type="ORF">GQS65_09260</name>
</gene>
<dbReference type="EMBL" id="WSZK01000015">
    <property type="protein sequence ID" value="MWG34673.1"/>
    <property type="molecule type" value="Genomic_DNA"/>
</dbReference>
<name>A0A6B0GPT6_9EURY</name>
<protein>
    <submittedName>
        <fullName evidence="2">HD domain-containing protein</fullName>
    </submittedName>
</protein>
<dbReference type="Proteomes" id="UP000451471">
    <property type="component" value="Unassembled WGS sequence"/>
</dbReference>
<organism evidence="2 3">
    <name type="scientific">Halomarina oriensis</name>
    <dbReference type="NCBI Taxonomy" id="671145"/>
    <lineage>
        <taxon>Archaea</taxon>
        <taxon>Methanobacteriati</taxon>
        <taxon>Methanobacteriota</taxon>
        <taxon>Stenosarchaea group</taxon>
        <taxon>Halobacteria</taxon>
        <taxon>Halobacteriales</taxon>
        <taxon>Natronomonadaceae</taxon>
        <taxon>Halomarina</taxon>
    </lineage>
</organism>
<evidence type="ECO:0000313" key="2">
    <source>
        <dbReference type="EMBL" id="MWG34673.1"/>
    </source>
</evidence>
<evidence type="ECO:0000259" key="1">
    <source>
        <dbReference type="SMART" id="SM00471"/>
    </source>
</evidence>
<dbReference type="PANTHER" id="PTHR33594:SF1">
    <property type="entry name" value="HD_PDEASE DOMAIN-CONTAINING PROTEIN"/>
    <property type="match status" value="1"/>
</dbReference>
<dbReference type="SUPFAM" id="SSF109604">
    <property type="entry name" value="HD-domain/PDEase-like"/>
    <property type="match status" value="1"/>
</dbReference>
<dbReference type="AlphaFoldDB" id="A0A6B0GPT6"/>
<dbReference type="PANTHER" id="PTHR33594">
    <property type="entry name" value="SUPERFAMILY HYDROLASE, PUTATIVE (AFU_ORTHOLOGUE AFUA_1G03035)-RELATED"/>
    <property type="match status" value="1"/>
</dbReference>
<dbReference type="SMART" id="SM00471">
    <property type="entry name" value="HDc"/>
    <property type="match status" value="1"/>
</dbReference>
<keyword evidence="3" id="KW-1185">Reference proteome</keyword>
<reference evidence="2 3" key="1">
    <citation type="submission" date="2019-12" db="EMBL/GenBank/DDBJ databases">
        <title>Halocatena pleomorpha gen. nov. sp. nov., an extremely halophilic archaeon of family Halobacteriaceae isolated from saltpan soil.</title>
        <authorList>
            <person name="Pal Y."/>
            <person name="Verma A."/>
            <person name="Krishnamurthi S."/>
            <person name="Kumar P."/>
        </authorList>
    </citation>
    <scope>NUCLEOTIDE SEQUENCE [LARGE SCALE GENOMIC DNA]</scope>
    <source>
        <strain evidence="2 3">JCM 16495</strain>
    </source>
</reference>
<dbReference type="OrthoDB" id="17914at2157"/>
<accession>A0A6B0GPT6</accession>
<dbReference type="Gene3D" id="1.10.3210.50">
    <property type="match status" value="1"/>
</dbReference>
<dbReference type="RefSeq" id="WP_158204326.1">
    <property type="nucleotide sequence ID" value="NZ_WSZK01000015.1"/>
</dbReference>
<evidence type="ECO:0000313" key="3">
    <source>
        <dbReference type="Proteomes" id="UP000451471"/>
    </source>
</evidence>
<comment type="caution">
    <text evidence="2">The sequence shown here is derived from an EMBL/GenBank/DDBJ whole genome shotgun (WGS) entry which is preliminary data.</text>
</comment>
<dbReference type="CDD" id="cd00077">
    <property type="entry name" value="HDc"/>
    <property type="match status" value="1"/>
</dbReference>
<dbReference type="InterPro" id="IPR006674">
    <property type="entry name" value="HD_domain"/>
</dbReference>
<proteinExistence type="predicted"/>
<feature type="domain" description="HD/PDEase" evidence="1">
    <location>
        <begin position="17"/>
        <end position="135"/>
    </location>
</feature>
<dbReference type="InterPro" id="IPR003607">
    <property type="entry name" value="HD/PDEase_dom"/>
</dbReference>